<evidence type="ECO:0000313" key="1">
    <source>
        <dbReference type="EMBL" id="KAI4457342.1"/>
    </source>
</evidence>
<evidence type="ECO:0000313" key="2">
    <source>
        <dbReference type="Proteomes" id="UP001056778"/>
    </source>
</evidence>
<dbReference type="Proteomes" id="UP001056778">
    <property type="component" value="Chromosome 7"/>
</dbReference>
<accession>A0ACB9SQT9</accession>
<sequence length="795" mass="89726">MAKHIAATFERQEPEDDPEESLADISNLPSGAAQNSANLLELARNATSNIPELMGLSEIYEMAPRECTGRIREHLYTTRGPKKINDIPLYTQYCLNEDSELNENFHVNIAGLTMQTYPNTSAITLLASQFRMFRMLCSKYQGHLEAIDALLGCGVLLPETEDFPMYDRGQSKMVADSLFHCINWFREIISAFVRHSNKKLRVKLIKRIGHLVELEELLMECLKQIPDHKLPSSYFYDVLPSAMKGSPIKPKSDGRIKQPRKKLKKNTGEAIASILNDTTASTSATFIPTQKRKTPSSTATKRRTQTVPKPEFRELDTDLIILLKYPLNLNEEITPSPVITIHIKVFQYILNDITEKLNLVVNNKNLGMSNLGEINAVSLVTDCVKFAPKVFKNFQIISEELQKMSDKVGNVYDHVDLYTTEAKALKILSIYVWSILSSCLIGKEETSSSQSIKYFCRIIADKFIMSAGECLSLEAVVSFVKIIDALYQFNKENVEIKKKLTGISGDFLNRKWYNHSGDIDAGKLHNLNLDFLIKSYLDGANIKTIAGITETLQTQIKTLQNKDDYLEMMGCINKTNFPVLYKNICHFTLERVKIEIASLTNKEHLILWKTTATIMCGLMNISKIQDNKQNYLSFLQKSNAILKVFLSHGIPILEIMLKSKPDEVVEILRTLQTTTRFLHNLCCTSKLTKDSSIMAHVPKFKETLETLVFRVKAALVANDCTGAFWMGNLKNKCLDGEEILSQRSASTTVDESENGDVEDEELPLDDSEDDDDILGQHDETSTRNGDGRSASEVYD</sequence>
<gene>
    <name evidence="1" type="ORF">MML48_7g00010256</name>
</gene>
<comment type="caution">
    <text evidence="1">The sequence shown here is derived from an EMBL/GenBank/DDBJ whole genome shotgun (WGS) entry which is preliminary data.</text>
</comment>
<keyword evidence="2" id="KW-1185">Reference proteome</keyword>
<organism evidence="1 2">
    <name type="scientific">Holotrichia oblita</name>
    <name type="common">Chafer beetle</name>
    <dbReference type="NCBI Taxonomy" id="644536"/>
    <lineage>
        <taxon>Eukaryota</taxon>
        <taxon>Metazoa</taxon>
        <taxon>Ecdysozoa</taxon>
        <taxon>Arthropoda</taxon>
        <taxon>Hexapoda</taxon>
        <taxon>Insecta</taxon>
        <taxon>Pterygota</taxon>
        <taxon>Neoptera</taxon>
        <taxon>Endopterygota</taxon>
        <taxon>Coleoptera</taxon>
        <taxon>Polyphaga</taxon>
        <taxon>Scarabaeiformia</taxon>
        <taxon>Scarabaeidae</taxon>
        <taxon>Melolonthinae</taxon>
        <taxon>Holotrichia</taxon>
    </lineage>
</organism>
<protein>
    <submittedName>
        <fullName evidence="1">Fanconi anemia group d2 protein</fullName>
    </submittedName>
</protein>
<proteinExistence type="predicted"/>
<reference evidence="1" key="1">
    <citation type="submission" date="2022-04" db="EMBL/GenBank/DDBJ databases">
        <title>Chromosome-scale genome assembly of Holotrichia oblita Faldermann.</title>
        <authorList>
            <person name="Rongchong L."/>
        </authorList>
    </citation>
    <scope>NUCLEOTIDE SEQUENCE</scope>
    <source>
        <strain evidence="1">81SQS9</strain>
    </source>
</reference>
<name>A0ACB9SQT9_HOLOL</name>
<dbReference type="EMBL" id="CM043021">
    <property type="protein sequence ID" value="KAI4457342.1"/>
    <property type="molecule type" value="Genomic_DNA"/>
</dbReference>